<sequence>MFDKVREETSKLQVRSNKTKSVGKRQTGAPPHLSREQLLPSVTDPVIPLCPLFAKLLALNCTPLLAHQVHSPAGSLRGLQSTIVEIKEENRGIGLPKSGRQTDAGRKQWYWSTHAWPADRRRKETVLLVYSNLANGKMLEGNRGIGLFKSARSSSIWGFFFLFS</sequence>
<keyword evidence="3" id="KW-1185">Reference proteome</keyword>
<reference evidence="2" key="1">
    <citation type="journal article" date="2023" name="G3 (Bethesda)">
        <title>A reference genome for the long-term kleptoplast-retaining sea slug Elysia crispata morphotype clarki.</title>
        <authorList>
            <person name="Eastman K.E."/>
            <person name="Pendleton A.L."/>
            <person name="Shaikh M.A."/>
            <person name="Suttiyut T."/>
            <person name="Ogas R."/>
            <person name="Tomko P."/>
            <person name="Gavelis G."/>
            <person name="Widhalm J.R."/>
            <person name="Wisecaver J.H."/>
        </authorList>
    </citation>
    <scope>NUCLEOTIDE SEQUENCE</scope>
    <source>
        <strain evidence="2">ECLA1</strain>
    </source>
</reference>
<gene>
    <name evidence="2" type="ORF">RRG08_055725</name>
</gene>
<feature type="region of interest" description="Disordered" evidence="1">
    <location>
        <begin position="1"/>
        <end position="35"/>
    </location>
</feature>
<evidence type="ECO:0000313" key="3">
    <source>
        <dbReference type="Proteomes" id="UP001283361"/>
    </source>
</evidence>
<proteinExistence type="predicted"/>
<accession>A0AAE1E7B2</accession>
<organism evidence="2 3">
    <name type="scientific">Elysia crispata</name>
    <name type="common">lettuce slug</name>
    <dbReference type="NCBI Taxonomy" id="231223"/>
    <lineage>
        <taxon>Eukaryota</taxon>
        <taxon>Metazoa</taxon>
        <taxon>Spiralia</taxon>
        <taxon>Lophotrochozoa</taxon>
        <taxon>Mollusca</taxon>
        <taxon>Gastropoda</taxon>
        <taxon>Heterobranchia</taxon>
        <taxon>Euthyneura</taxon>
        <taxon>Panpulmonata</taxon>
        <taxon>Sacoglossa</taxon>
        <taxon>Placobranchoidea</taxon>
        <taxon>Plakobranchidae</taxon>
        <taxon>Elysia</taxon>
    </lineage>
</organism>
<dbReference type="AlphaFoldDB" id="A0AAE1E7B2"/>
<dbReference type="EMBL" id="JAWDGP010000832">
    <property type="protein sequence ID" value="KAK3796891.1"/>
    <property type="molecule type" value="Genomic_DNA"/>
</dbReference>
<evidence type="ECO:0000256" key="1">
    <source>
        <dbReference type="SAM" id="MobiDB-lite"/>
    </source>
</evidence>
<protein>
    <submittedName>
        <fullName evidence="2">Uncharacterized protein</fullName>
    </submittedName>
</protein>
<name>A0AAE1E7B2_9GAST</name>
<feature type="compositionally biased region" description="Basic and acidic residues" evidence="1">
    <location>
        <begin position="1"/>
        <end position="10"/>
    </location>
</feature>
<evidence type="ECO:0000313" key="2">
    <source>
        <dbReference type="EMBL" id="KAK3796891.1"/>
    </source>
</evidence>
<dbReference type="Proteomes" id="UP001283361">
    <property type="component" value="Unassembled WGS sequence"/>
</dbReference>
<comment type="caution">
    <text evidence="2">The sequence shown here is derived from an EMBL/GenBank/DDBJ whole genome shotgun (WGS) entry which is preliminary data.</text>
</comment>